<dbReference type="EMBL" id="FUHW01000038">
    <property type="protein sequence ID" value="SJM68413.1"/>
    <property type="molecule type" value="Genomic_DNA"/>
</dbReference>
<dbReference type="Proteomes" id="UP000195913">
    <property type="component" value="Unassembled WGS sequence"/>
</dbReference>
<feature type="signal peptide" evidence="1">
    <location>
        <begin position="1"/>
        <end position="31"/>
    </location>
</feature>
<organism evidence="3 4">
    <name type="scientific">Arthrobacter rhombi</name>
    <dbReference type="NCBI Taxonomy" id="71253"/>
    <lineage>
        <taxon>Bacteria</taxon>
        <taxon>Bacillati</taxon>
        <taxon>Actinomycetota</taxon>
        <taxon>Actinomycetes</taxon>
        <taxon>Micrococcales</taxon>
        <taxon>Micrococcaceae</taxon>
        <taxon>Arthrobacter</taxon>
    </lineage>
</organism>
<dbReference type="Gene3D" id="3.40.190.120">
    <property type="entry name" value="Osmoprotection protein (prox), domain 2"/>
    <property type="match status" value="1"/>
</dbReference>
<dbReference type="AlphaFoldDB" id="A0A1R4GJZ2"/>
<keyword evidence="4" id="KW-1185">Reference proteome</keyword>
<evidence type="ECO:0000313" key="3">
    <source>
        <dbReference type="EMBL" id="SJM68413.1"/>
    </source>
</evidence>
<keyword evidence="1" id="KW-0732">Signal</keyword>
<dbReference type="SUPFAM" id="SSF53850">
    <property type="entry name" value="Periplasmic binding protein-like II"/>
    <property type="match status" value="1"/>
</dbReference>
<dbReference type="GO" id="GO:0043190">
    <property type="term" value="C:ATP-binding cassette (ABC) transporter complex"/>
    <property type="evidence" value="ECO:0007669"/>
    <property type="project" value="InterPro"/>
</dbReference>
<dbReference type="InterPro" id="IPR007210">
    <property type="entry name" value="ABC_Gly_betaine_transp_sub-bd"/>
</dbReference>
<accession>A0A1R4GJZ2</accession>
<reference evidence="3 4" key="1">
    <citation type="submission" date="2017-02" db="EMBL/GenBank/DDBJ databases">
        <authorList>
            <person name="Peterson S.W."/>
        </authorList>
    </citation>
    <scope>NUCLEOTIDE SEQUENCE [LARGE SCALE GENOMIC DNA]</scope>
    <source>
        <strain evidence="3 4">B Ar 00.02</strain>
    </source>
</reference>
<evidence type="ECO:0000313" key="4">
    <source>
        <dbReference type="Proteomes" id="UP000195913"/>
    </source>
</evidence>
<dbReference type="Pfam" id="PF04069">
    <property type="entry name" value="OpuAC"/>
    <property type="match status" value="1"/>
</dbReference>
<dbReference type="GO" id="GO:0022857">
    <property type="term" value="F:transmembrane transporter activity"/>
    <property type="evidence" value="ECO:0007669"/>
    <property type="project" value="InterPro"/>
</dbReference>
<protein>
    <submittedName>
        <fullName evidence="3">L-proline glycine betaine binding ABC transporter protein ProX (TC 3.A.1.12.1)</fullName>
    </submittedName>
</protein>
<name>A0A1R4GJZ2_9MICC</name>
<sequence>MNHINTSGARPVRRVRLMAALGIVAALGLSACSGSDPLAGDSPQASGSALDRPLVIGSADFPESQIIAELYAGALEGAGIEATTKPGIGAREAYVGAVKDGSADVVPDYSGNLLLFFDKDAKAVSDTEITEALKKAVPEGLGVLKASAAEDKDSMVVTSATAEKYDLKTVSDLAKVCDKLVLGAPPEFKTRAYGLPGLKKAYDCVPKSFEPIADGGGPLTVKALISDQVQIADIFTTSPAIEDNGLVSLEDPKDNFIAQQVLPLINSGVVSQDAAAVLNKVSSELTTDDLVELNRSVSGDAKLDPADAAAEWLKDKGLDGK</sequence>
<evidence type="ECO:0000259" key="2">
    <source>
        <dbReference type="Pfam" id="PF04069"/>
    </source>
</evidence>
<feature type="domain" description="ABC-type glycine betaine transport system substrate-binding" evidence="2">
    <location>
        <begin position="53"/>
        <end position="314"/>
    </location>
</feature>
<dbReference type="RefSeq" id="WP_086999518.1">
    <property type="nucleotide sequence ID" value="NZ_FUHW01000038.1"/>
</dbReference>
<dbReference type="CDD" id="cd13606">
    <property type="entry name" value="PBP2_ProX_like"/>
    <property type="match status" value="1"/>
</dbReference>
<dbReference type="Gene3D" id="3.40.190.10">
    <property type="entry name" value="Periplasmic binding protein-like II"/>
    <property type="match status" value="1"/>
</dbReference>
<gene>
    <name evidence="3" type="ORF">FM101_11010</name>
</gene>
<proteinExistence type="predicted"/>
<evidence type="ECO:0000256" key="1">
    <source>
        <dbReference type="SAM" id="SignalP"/>
    </source>
</evidence>
<feature type="chain" id="PRO_5012367955" evidence="1">
    <location>
        <begin position="32"/>
        <end position="321"/>
    </location>
</feature>